<protein>
    <submittedName>
        <fullName evidence="1">Uncharacterized protein</fullName>
    </submittedName>
</protein>
<sequence length="34" mass="4055">MHFSKQTFGKMVHYSYWGEKVPYFAKQGSVLRES</sequence>
<organism evidence="1 2">
    <name type="scientific">Bacillus capparidis</name>
    <dbReference type="NCBI Taxonomy" id="1840411"/>
    <lineage>
        <taxon>Bacteria</taxon>
        <taxon>Bacillati</taxon>
        <taxon>Bacillota</taxon>
        <taxon>Bacilli</taxon>
        <taxon>Bacillales</taxon>
        <taxon>Bacillaceae</taxon>
        <taxon>Bacillus</taxon>
    </lineage>
</organism>
<keyword evidence="2" id="KW-1185">Reference proteome</keyword>
<accession>A0ABS4D0X9</accession>
<name>A0ABS4D0X9_9BACI</name>
<gene>
    <name evidence="1" type="ORF">JOC74_003798</name>
</gene>
<dbReference type="Proteomes" id="UP000674416">
    <property type="component" value="Unassembled WGS sequence"/>
</dbReference>
<proteinExistence type="predicted"/>
<evidence type="ECO:0000313" key="1">
    <source>
        <dbReference type="EMBL" id="MBP1083284.1"/>
    </source>
</evidence>
<reference evidence="1 2" key="1">
    <citation type="submission" date="2021-01" db="EMBL/GenBank/DDBJ databases">
        <title>Genomic Encyclopedia of Type Strains, Phase IV (KMG-IV): sequencing the most valuable type-strain genomes for metagenomic binning, comparative biology and taxonomic classification.</title>
        <authorList>
            <person name="Goeker M."/>
        </authorList>
    </citation>
    <scope>NUCLEOTIDE SEQUENCE [LARGE SCALE GENOMIC DNA]</scope>
    <source>
        <strain evidence="1 2">DSM 103394</strain>
    </source>
</reference>
<evidence type="ECO:0000313" key="2">
    <source>
        <dbReference type="Proteomes" id="UP000674416"/>
    </source>
</evidence>
<dbReference type="EMBL" id="JAFDST010000005">
    <property type="protein sequence ID" value="MBP1083284.1"/>
    <property type="molecule type" value="Genomic_DNA"/>
</dbReference>
<comment type="caution">
    <text evidence="1">The sequence shown here is derived from an EMBL/GenBank/DDBJ whole genome shotgun (WGS) entry which is preliminary data.</text>
</comment>